<dbReference type="Gene3D" id="2.170.130.10">
    <property type="entry name" value="TonB-dependent receptor, plug domain"/>
    <property type="match status" value="1"/>
</dbReference>
<keyword evidence="2 8" id="KW-0813">Transport</keyword>
<dbReference type="InterPro" id="IPR011662">
    <property type="entry name" value="Secretin/TonB_short_N"/>
</dbReference>
<dbReference type="Proteomes" id="UP000199679">
    <property type="component" value="Chromosome I"/>
</dbReference>
<dbReference type="OrthoDB" id="9768177at2"/>
<dbReference type="InterPro" id="IPR037066">
    <property type="entry name" value="Plug_dom_sf"/>
</dbReference>
<gene>
    <name evidence="11" type="ORF">SAMN05216490_4874</name>
</gene>
<protein>
    <submittedName>
        <fullName evidence="11">TonB-linked outer membrane protein, SusC/RagA family</fullName>
    </submittedName>
</protein>
<keyword evidence="6 8" id="KW-0472">Membrane</keyword>
<dbReference type="EMBL" id="LT629740">
    <property type="protein sequence ID" value="SDT68167.1"/>
    <property type="molecule type" value="Genomic_DNA"/>
</dbReference>
<keyword evidence="4 8" id="KW-0812">Transmembrane</keyword>
<proteinExistence type="inferred from homology"/>
<evidence type="ECO:0000259" key="10">
    <source>
        <dbReference type="Pfam" id="PF07715"/>
    </source>
</evidence>
<dbReference type="PROSITE" id="PS52016">
    <property type="entry name" value="TONB_DEPENDENT_REC_3"/>
    <property type="match status" value="1"/>
</dbReference>
<keyword evidence="12" id="KW-1185">Reference proteome</keyword>
<dbReference type="Gene3D" id="2.60.40.1120">
    <property type="entry name" value="Carboxypeptidase-like, regulatory domain"/>
    <property type="match status" value="1"/>
</dbReference>
<keyword evidence="7 8" id="KW-0998">Cell outer membrane</keyword>
<dbReference type="AlphaFoldDB" id="A0A1H2CD44"/>
<dbReference type="InterPro" id="IPR039426">
    <property type="entry name" value="TonB-dep_rcpt-like"/>
</dbReference>
<accession>A0A1H2CD44</accession>
<dbReference type="SUPFAM" id="SSF56935">
    <property type="entry name" value="Porins"/>
    <property type="match status" value="1"/>
</dbReference>
<dbReference type="GO" id="GO:0009279">
    <property type="term" value="C:cell outer membrane"/>
    <property type="evidence" value="ECO:0007669"/>
    <property type="project" value="UniProtKB-SubCell"/>
</dbReference>
<dbReference type="NCBIfam" id="TIGR04057">
    <property type="entry name" value="SusC_RagA_signa"/>
    <property type="match status" value="1"/>
</dbReference>
<name>A0A1H2CD44_MUCMA</name>
<dbReference type="InterPro" id="IPR023997">
    <property type="entry name" value="TonB-dep_OMP_SusC/RagA_CS"/>
</dbReference>
<dbReference type="GO" id="GO:0015344">
    <property type="term" value="F:siderophore uptake transmembrane transporter activity"/>
    <property type="evidence" value="ECO:0007669"/>
    <property type="project" value="TreeGrafter"/>
</dbReference>
<dbReference type="Pfam" id="PF07660">
    <property type="entry name" value="STN"/>
    <property type="match status" value="1"/>
</dbReference>
<evidence type="ECO:0000256" key="3">
    <source>
        <dbReference type="ARBA" id="ARBA00022452"/>
    </source>
</evidence>
<comment type="subcellular location">
    <subcellularLocation>
        <location evidence="1 8">Cell outer membrane</location>
        <topology evidence="1 8">Multi-pass membrane protein</topology>
    </subcellularLocation>
</comment>
<evidence type="ECO:0000256" key="7">
    <source>
        <dbReference type="ARBA" id="ARBA00023237"/>
    </source>
</evidence>
<keyword evidence="3 8" id="KW-1134">Transmembrane beta strand</keyword>
<feature type="domain" description="TonB-dependent receptor plug" evidence="10">
    <location>
        <begin position="234"/>
        <end position="342"/>
    </location>
</feature>
<dbReference type="Gene3D" id="2.40.170.20">
    <property type="entry name" value="TonB-dependent receptor, beta-barrel domain"/>
    <property type="match status" value="1"/>
</dbReference>
<evidence type="ECO:0000256" key="1">
    <source>
        <dbReference type="ARBA" id="ARBA00004571"/>
    </source>
</evidence>
<evidence type="ECO:0000256" key="5">
    <source>
        <dbReference type="ARBA" id="ARBA00022729"/>
    </source>
</evidence>
<keyword evidence="5" id="KW-0732">Signal</keyword>
<dbReference type="STRING" id="652787.SAMN05216490_4874"/>
<organism evidence="11 12">
    <name type="scientific">Mucilaginibacter mallensis</name>
    <dbReference type="NCBI Taxonomy" id="652787"/>
    <lineage>
        <taxon>Bacteria</taxon>
        <taxon>Pseudomonadati</taxon>
        <taxon>Bacteroidota</taxon>
        <taxon>Sphingobacteriia</taxon>
        <taxon>Sphingobacteriales</taxon>
        <taxon>Sphingobacteriaceae</taxon>
        <taxon>Mucilaginibacter</taxon>
    </lineage>
</organism>
<comment type="similarity">
    <text evidence="8">Belongs to the TonB-dependent receptor family.</text>
</comment>
<evidence type="ECO:0000256" key="6">
    <source>
        <dbReference type="ARBA" id="ARBA00023136"/>
    </source>
</evidence>
<reference evidence="11 12" key="1">
    <citation type="submission" date="2016-10" db="EMBL/GenBank/DDBJ databases">
        <authorList>
            <person name="de Groot N.N."/>
        </authorList>
    </citation>
    <scope>NUCLEOTIDE SEQUENCE [LARGE SCALE GENOMIC DNA]</scope>
    <source>
        <strain evidence="11 12">MP1X4</strain>
    </source>
</reference>
<evidence type="ECO:0000256" key="4">
    <source>
        <dbReference type="ARBA" id="ARBA00022692"/>
    </source>
</evidence>
<dbReference type="Pfam" id="PF13715">
    <property type="entry name" value="CarbopepD_reg_2"/>
    <property type="match status" value="1"/>
</dbReference>
<dbReference type="InterPro" id="IPR012910">
    <property type="entry name" value="Plug_dom"/>
</dbReference>
<dbReference type="PANTHER" id="PTHR30069:SF29">
    <property type="entry name" value="HEMOGLOBIN AND HEMOGLOBIN-HAPTOGLOBIN-BINDING PROTEIN 1-RELATED"/>
    <property type="match status" value="1"/>
</dbReference>
<feature type="domain" description="Secretin/TonB short N-terminal" evidence="9">
    <location>
        <begin position="70"/>
        <end position="120"/>
    </location>
</feature>
<dbReference type="GO" id="GO:0044718">
    <property type="term" value="P:siderophore transmembrane transport"/>
    <property type="evidence" value="ECO:0007669"/>
    <property type="project" value="TreeGrafter"/>
</dbReference>
<dbReference type="NCBIfam" id="TIGR04056">
    <property type="entry name" value="OMP_RagA_SusC"/>
    <property type="match status" value="1"/>
</dbReference>
<evidence type="ECO:0000313" key="12">
    <source>
        <dbReference type="Proteomes" id="UP000199679"/>
    </source>
</evidence>
<dbReference type="InterPro" id="IPR023996">
    <property type="entry name" value="TonB-dep_OMP_SusC/RagA"/>
</dbReference>
<dbReference type="Gene3D" id="3.55.50.30">
    <property type="match status" value="1"/>
</dbReference>
<dbReference type="InterPro" id="IPR008969">
    <property type="entry name" value="CarboxyPept-like_regulatory"/>
</dbReference>
<evidence type="ECO:0000259" key="9">
    <source>
        <dbReference type="Pfam" id="PF07660"/>
    </source>
</evidence>
<dbReference type="SUPFAM" id="SSF49464">
    <property type="entry name" value="Carboxypeptidase regulatory domain-like"/>
    <property type="match status" value="1"/>
</dbReference>
<dbReference type="InterPro" id="IPR036942">
    <property type="entry name" value="Beta-barrel_TonB_sf"/>
</dbReference>
<evidence type="ECO:0000256" key="8">
    <source>
        <dbReference type="PROSITE-ProRule" id="PRU01360"/>
    </source>
</evidence>
<dbReference type="Pfam" id="PF07715">
    <property type="entry name" value="Plug"/>
    <property type="match status" value="1"/>
</dbReference>
<evidence type="ECO:0000256" key="2">
    <source>
        <dbReference type="ARBA" id="ARBA00022448"/>
    </source>
</evidence>
<evidence type="ECO:0000313" key="11">
    <source>
        <dbReference type="EMBL" id="SDT68167.1"/>
    </source>
</evidence>
<sequence length="1164" mass="128133">MYKKFTEPKFRCRSCIPSDIILKMKLTVILFTLALIQVRAETFAQHLSLNVRNASLSTVITDIREQTAIDFLYKNSDIKDFKPVTLDLKDKSLSEILDACFKNQPVTFKINNKTVLIEPKPAVNPPPPPIMKTNEVNQAIHITGKIIDSATRQTIPGVTVAVVGTSAGTVSDSNGSFAIDVANANTELRFSFIGYKSQSIVVGSQTNLTVILASTDSKLSEVVVVGYGTRTKGAITGAISTVKSEVFENRPINNVYDALEGELPGVTITQGSGQPGAQGYTLQVRGFSTINASTNIGGSDPLILIDGVPGDMSTLNPRDIASITVLKDAAAAIYGNRAADGVILVTTKQGKKGPLQINYTVNVGIKQPTYLKKMMNTLQFATFMNNGLINAGQPGFPNSVFTNIQNNAPVDTTKGWNFGVTGYPGFYGTTDWNKVIYKDGVQEQHNLSVSGGGEKNTFIASAGYDHDGGILRYGTNFSDRYNLRFNDDMQLFKNFDLQTRTEIQNTITKTPTEINQGYDSPLYQVANQFPYQPVFNPAGNFYGYQGYENPAQSLAQGGQTTQWFTGVHTNFLANYKPVEGLTITGQAAVNLDFLNSDALLPTYTRYNWANGVQDIRNTPNSATYTNGRTTYQLFQVYADYDKKFGDSKIDLTAGTSLEKTNNEGQSITGYNFPNNDILTLNLADKTSLAYVNFTGDLNNQTLESYFGRLSYSFKNKFILDITARTDASTKFAANERWSQLFPSAALAYNISEEKFIKDLDFFDQLKLRVSYGRAGNQNLSTLGLFDYIPLITYGGIYPLGSPNAGIPGATAAPASTTRTWETITNKNIGIDFQILKSKLTGSFDYFNKVNNDMLVAVGVPATFGATPPTENQGRLVTKGFDASVTWKDQIGELRYSIMAQLSTNSDKLVSLKNSSGYIEGLNYARQGYPIDSYFGYVYNGIIQNQAQLTAYKKLQGVPQDIQIGDVMYKDVDGDGALTEYGNPAKGQNGDMVYLGNAIPQYTYSANISVQYKNFDLAVYVQGVGKRTVQYSGDIATPNEFYYNSLQYYFGKTWTPQNTGAQYPRYIPGSLGYDDIRNYDYHTSSLTLQNAAYLRFKTITLGYNFPTSFVEKIKMKSARIYLSGANLFTISKGTLGGNFDPEDGSASAFTYPYYRVYSMGLDVRF</sequence>
<dbReference type="PANTHER" id="PTHR30069">
    <property type="entry name" value="TONB-DEPENDENT OUTER MEMBRANE RECEPTOR"/>
    <property type="match status" value="1"/>
</dbReference>